<feature type="compositionally biased region" description="Basic and acidic residues" evidence="1">
    <location>
        <begin position="258"/>
        <end position="268"/>
    </location>
</feature>
<feature type="compositionally biased region" description="Basic residues" evidence="1">
    <location>
        <begin position="328"/>
        <end position="337"/>
    </location>
</feature>
<keyword evidence="3" id="KW-1185">Reference proteome</keyword>
<proteinExistence type="predicted"/>
<protein>
    <submittedName>
        <fullName evidence="2">Uncharacterized protein</fullName>
    </submittedName>
</protein>
<feature type="region of interest" description="Disordered" evidence="1">
    <location>
        <begin position="249"/>
        <end position="361"/>
    </location>
</feature>
<accession>A0AAV0VDS2</accession>
<name>A0AAV0VDS2_9STRA</name>
<feature type="compositionally biased region" description="Polar residues" evidence="1">
    <location>
        <begin position="351"/>
        <end position="361"/>
    </location>
</feature>
<comment type="caution">
    <text evidence="2">The sequence shown here is derived from an EMBL/GenBank/DDBJ whole genome shotgun (WGS) entry which is preliminary data.</text>
</comment>
<evidence type="ECO:0000313" key="3">
    <source>
        <dbReference type="Proteomes" id="UP001162029"/>
    </source>
</evidence>
<organism evidence="2 3">
    <name type="scientific">Peronospora destructor</name>
    <dbReference type="NCBI Taxonomy" id="86335"/>
    <lineage>
        <taxon>Eukaryota</taxon>
        <taxon>Sar</taxon>
        <taxon>Stramenopiles</taxon>
        <taxon>Oomycota</taxon>
        <taxon>Peronosporomycetes</taxon>
        <taxon>Peronosporales</taxon>
        <taxon>Peronosporaceae</taxon>
        <taxon>Peronospora</taxon>
    </lineage>
</organism>
<dbReference type="Proteomes" id="UP001162029">
    <property type="component" value="Unassembled WGS sequence"/>
</dbReference>
<evidence type="ECO:0000313" key="2">
    <source>
        <dbReference type="EMBL" id="CAI5746633.1"/>
    </source>
</evidence>
<dbReference type="EMBL" id="CANTFM010002610">
    <property type="protein sequence ID" value="CAI5746633.1"/>
    <property type="molecule type" value="Genomic_DNA"/>
</dbReference>
<sequence length="361" mass="38338">MASTGPHDLEKLQEQIHKGTEDTKTYLALLKEKLAEYDAQYNVSETASSYLQAAIERTHKSVDELKGLGESLKEKSKNTSAPVVDVAKTSFNKVQSALDGLKERGRSYDDKFRASVTSSVDSVKGGVSSVSTSIEYIVEATRERSSSSFEQLKETLFSAGYGAYVVAGSVVGKAEEIDGRYGVVDTVSGVVGAVAGKVSDLDRALGVSATAMKVDEKVTGGIGTDLVNKGVVFVNNSIEYMTGALQQAKMAATEESDEKTPKTADDATPKMVGDATPKTADDATPKTADDATPKTADDATPKTADDATPKTADDAAPKTVDDVTKWPRQARRTRKATGRLASHRDSIPLNIPNSGRQACDR</sequence>
<gene>
    <name evidence="2" type="ORF">PDE001_LOCUS11605</name>
</gene>
<dbReference type="AlphaFoldDB" id="A0AAV0VDS2"/>
<reference evidence="2" key="1">
    <citation type="submission" date="2022-12" db="EMBL/GenBank/DDBJ databases">
        <authorList>
            <person name="Webb A."/>
        </authorList>
    </citation>
    <scope>NUCLEOTIDE SEQUENCE</scope>
    <source>
        <strain evidence="2">Pd1</strain>
    </source>
</reference>
<feature type="compositionally biased region" description="Basic and acidic residues" evidence="1">
    <location>
        <begin position="279"/>
        <end position="325"/>
    </location>
</feature>
<evidence type="ECO:0000256" key="1">
    <source>
        <dbReference type="SAM" id="MobiDB-lite"/>
    </source>
</evidence>